<organism evidence="1 2">
    <name type="scientific">Paspalum notatum var. saurae</name>
    <dbReference type="NCBI Taxonomy" id="547442"/>
    <lineage>
        <taxon>Eukaryota</taxon>
        <taxon>Viridiplantae</taxon>
        <taxon>Streptophyta</taxon>
        <taxon>Embryophyta</taxon>
        <taxon>Tracheophyta</taxon>
        <taxon>Spermatophyta</taxon>
        <taxon>Magnoliopsida</taxon>
        <taxon>Liliopsida</taxon>
        <taxon>Poales</taxon>
        <taxon>Poaceae</taxon>
        <taxon>PACMAD clade</taxon>
        <taxon>Panicoideae</taxon>
        <taxon>Andropogonodae</taxon>
        <taxon>Paspaleae</taxon>
        <taxon>Paspalinae</taxon>
        <taxon>Paspalum</taxon>
    </lineage>
</organism>
<reference evidence="1 2" key="1">
    <citation type="submission" date="2024-02" db="EMBL/GenBank/DDBJ databases">
        <title>High-quality chromosome-scale genome assembly of Pensacola bahiagrass (Paspalum notatum Flugge var. saurae).</title>
        <authorList>
            <person name="Vega J.M."/>
            <person name="Podio M."/>
            <person name="Orjuela J."/>
            <person name="Siena L.A."/>
            <person name="Pessino S.C."/>
            <person name="Combes M.C."/>
            <person name="Mariac C."/>
            <person name="Albertini E."/>
            <person name="Pupilli F."/>
            <person name="Ortiz J.P.A."/>
            <person name="Leblanc O."/>
        </authorList>
    </citation>
    <scope>NUCLEOTIDE SEQUENCE [LARGE SCALE GENOMIC DNA]</scope>
    <source>
        <strain evidence="1">R1</strain>
        <tissue evidence="1">Leaf</tissue>
    </source>
</reference>
<protein>
    <submittedName>
        <fullName evidence="1">Uncharacterized protein</fullName>
    </submittedName>
</protein>
<dbReference type="EMBL" id="CP144749">
    <property type="protein sequence ID" value="WVZ77267.1"/>
    <property type="molecule type" value="Genomic_DNA"/>
</dbReference>
<accession>A0AAQ3TUC7</accession>
<keyword evidence="2" id="KW-1185">Reference proteome</keyword>
<proteinExistence type="predicted"/>
<sequence length="160" mass="18715">MWRAIRQRAFLFYRSRDPPPLRLLPAERFTWAHLHFLPNSVNIFKTNAAARLFRPPRPLIFIRRFFIFLPLSCSSSRICRLPADFVDPRRFLDDFHFLIMGDNMPAGASKSNDGSQSPATDEHEKPIRKVLTYYFCTHEENQLVMPQIKAILNQHGVTSQ</sequence>
<dbReference type="AlphaFoldDB" id="A0AAQ3TUC7"/>
<evidence type="ECO:0000313" key="1">
    <source>
        <dbReference type="EMBL" id="WVZ77267.1"/>
    </source>
</evidence>
<dbReference type="Proteomes" id="UP001341281">
    <property type="component" value="Chromosome 05"/>
</dbReference>
<evidence type="ECO:0000313" key="2">
    <source>
        <dbReference type="Proteomes" id="UP001341281"/>
    </source>
</evidence>
<gene>
    <name evidence="1" type="ORF">U9M48_025154</name>
</gene>
<name>A0AAQ3TUC7_PASNO</name>